<accession>A0A392NZF5</accession>
<proteinExistence type="predicted"/>
<dbReference type="AlphaFoldDB" id="A0A392NZF5"/>
<sequence length="82" mass="9501">CVLSNAFFNLVIFFNAVQNKWNRLKHKRITAVNKKERKKRHDDDAPFDNSPTVVRLLESILSELKETNAGIKEMIALMKTSK</sequence>
<protein>
    <submittedName>
        <fullName evidence="1">Uncharacterized protein</fullName>
    </submittedName>
</protein>
<name>A0A392NZF5_9FABA</name>
<reference evidence="1 2" key="1">
    <citation type="journal article" date="2018" name="Front. Plant Sci.">
        <title>Red Clover (Trifolium pratense) and Zigzag Clover (T. medium) - A Picture of Genomic Similarities and Differences.</title>
        <authorList>
            <person name="Dluhosova J."/>
            <person name="Istvanek J."/>
            <person name="Nedelnik J."/>
            <person name="Repkova J."/>
        </authorList>
    </citation>
    <scope>NUCLEOTIDE SEQUENCE [LARGE SCALE GENOMIC DNA]</scope>
    <source>
        <strain evidence="2">cv. 10/8</strain>
        <tissue evidence="1">Leaf</tissue>
    </source>
</reference>
<organism evidence="1 2">
    <name type="scientific">Trifolium medium</name>
    <dbReference type="NCBI Taxonomy" id="97028"/>
    <lineage>
        <taxon>Eukaryota</taxon>
        <taxon>Viridiplantae</taxon>
        <taxon>Streptophyta</taxon>
        <taxon>Embryophyta</taxon>
        <taxon>Tracheophyta</taxon>
        <taxon>Spermatophyta</taxon>
        <taxon>Magnoliopsida</taxon>
        <taxon>eudicotyledons</taxon>
        <taxon>Gunneridae</taxon>
        <taxon>Pentapetalae</taxon>
        <taxon>rosids</taxon>
        <taxon>fabids</taxon>
        <taxon>Fabales</taxon>
        <taxon>Fabaceae</taxon>
        <taxon>Papilionoideae</taxon>
        <taxon>50 kb inversion clade</taxon>
        <taxon>NPAAA clade</taxon>
        <taxon>Hologalegina</taxon>
        <taxon>IRL clade</taxon>
        <taxon>Trifolieae</taxon>
        <taxon>Trifolium</taxon>
    </lineage>
</organism>
<dbReference type="EMBL" id="LXQA010056708">
    <property type="protein sequence ID" value="MCI04844.1"/>
    <property type="molecule type" value="Genomic_DNA"/>
</dbReference>
<feature type="non-terminal residue" evidence="1">
    <location>
        <position position="1"/>
    </location>
</feature>
<comment type="caution">
    <text evidence="1">The sequence shown here is derived from an EMBL/GenBank/DDBJ whole genome shotgun (WGS) entry which is preliminary data.</text>
</comment>
<keyword evidence="2" id="KW-1185">Reference proteome</keyword>
<dbReference type="Proteomes" id="UP000265520">
    <property type="component" value="Unassembled WGS sequence"/>
</dbReference>
<evidence type="ECO:0000313" key="1">
    <source>
        <dbReference type="EMBL" id="MCI04844.1"/>
    </source>
</evidence>
<evidence type="ECO:0000313" key="2">
    <source>
        <dbReference type="Proteomes" id="UP000265520"/>
    </source>
</evidence>